<dbReference type="Proteomes" id="UP001642483">
    <property type="component" value="Unassembled WGS sequence"/>
</dbReference>
<organism evidence="1 3">
    <name type="scientific">Clavelina lepadiformis</name>
    <name type="common">Light-bulb sea squirt</name>
    <name type="synonym">Ascidia lepadiformis</name>
    <dbReference type="NCBI Taxonomy" id="159417"/>
    <lineage>
        <taxon>Eukaryota</taxon>
        <taxon>Metazoa</taxon>
        <taxon>Chordata</taxon>
        <taxon>Tunicata</taxon>
        <taxon>Ascidiacea</taxon>
        <taxon>Aplousobranchia</taxon>
        <taxon>Clavelinidae</taxon>
        <taxon>Clavelina</taxon>
    </lineage>
</organism>
<protein>
    <submittedName>
        <fullName evidence="1">Uncharacterized protein</fullName>
    </submittedName>
</protein>
<name>A0ABP0GAQ1_CLALP</name>
<dbReference type="EMBL" id="CAWYQH010000174">
    <property type="protein sequence ID" value="CAK8698690.1"/>
    <property type="molecule type" value="Genomic_DNA"/>
</dbReference>
<gene>
    <name evidence="1" type="ORF">CVLEPA_LOCUS19263</name>
    <name evidence="2" type="ORF">CVLEPA_LOCUS32105</name>
</gene>
<sequence length="71" mass="8178">MGEHYVCGGDYNATDTRQNVTVKQEYQNGYRLDHCISSFWSSPGYAVVLNVSFGSQDQQESEYPYDWLEVN</sequence>
<evidence type="ECO:0000313" key="3">
    <source>
        <dbReference type="Proteomes" id="UP001642483"/>
    </source>
</evidence>
<dbReference type="EMBL" id="CAWYQH010000103">
    <property type="protein sequence ID" value="CAK8687195.1"/>
    <property type="molecule type" value="Genomic_DNA"/>
</dbReference>
<accession>A0ABP0GAQ1</accession>
<keyword evidence="3" id="KW-1185">Reference proteome</keyword>
<comment type="caution">
    <text evidence="1">The sequence shown here is derived from an EMBL/GenBank/DDBJ whole genome shotgun (WGS) entry which is preliminary data.</text>
</comment>
<evidence type="ECO:0000313" key="2">
    <source>
        <dbReference type="EMBL" id="CAK8698690.1"/>
    </source>
</evidence>
<proteinExistence type="predicted"/>
<reference evidence="1 3" key="1">
    <citation type="submission" date="2024-02" db="EMBL/GenBank/DDBJ databases">
        <authorList>
            <person name="Daric V."/>
            <person name="Darras S."/>
        </authorList>
    </citation>
    <scope>NUCLEOTIDE SEQUENCE [LARGE SCALE GENOMIC DNA]</scope>
</reference>
<evidence type="ECO:0000313" key="1">
    <source>
        <dbReference type="EMBL" id="CAK8687195.1"/>
    </source>
</evidence>